<evidence type="ECO:0000256" key="1">
    <source>
        <dbReference type="ARBA" id="ARBA00004170"/>
    </source>
</evidence>
<organism evidence="9 10">
    <name type="scientific">Clydaea vesicula</name>
    <dbReference type="NCBI Taxonomy" id="447962"/>
    <lineage>
        <taxon>Eukaryota</taxon>
        <taxon>Fungi</taxon>
        <taxon>Fungi incertae sedis</taxon>
        <taxon>Chytridiomycota</taxon>
        <taxon>Chytridiomycota incertae sedis</taxon>
        <taxon>Chytridiomycetes</taxon>
        <taxon>Lobulomycetales</taxon>
        <taxon>Lobulomycetaceae</taxon>
        <taxon>Clydaea</taxon>
    </lineage>
</organism>
<evidence type="ECO:0000256" key="8">
    <source>
        <dbReference type="ARBA" id="ARBA00042485"/>
    </source>
</evidence>
<evidence type="ECO:0000256" key="6">
    <source>
        <dbReference type="ARBA" id="ARBA00023136"/>
    </source>
</evidence>
<keyword evidence="3" id="KW-0813">Transport</keyword>
<keyword evidence="6" id="KW-0472">Membrane</keyword>
<evidence type="ECO:0000256" key="3">
    <source>
        <dbReference type="ARBA" id="ARBA00022448"/>
    </source>
</evidence>
<dbReference type="EMBL" id="JADGJW010000351">
    <property type="protein sequence ID" value="KAJ3219120.1"/>
    <property type="molecule type" value="Genomic_DNA"/>
</dbReference>
<evidence type="ECO:0000256" key="4">
    <source>
        <dbReference type="ARBA" id="ARBA00022892"/>
    </source>
</evidence>
<dbReference type="Proteomes" id="UP001211065">
    <property type="component" value="Unassembled WGS sequence"/>
</dbReference>
<gene>
    <name evidence="9" type="ORF">HK099_004814</name>
</gene>
<dbReference type="GO" id="GO:0005774">
    <property type="term" value="C:vacuolar membrane"/>
    <property type="evidence" value="ECO:0007669"/>
    <property type="project" value="TreeGrafter"/>
</dbReference>
<protein>
    <recommendedName>
        <fullName evidence="7">Gamma-soluble NSF attachment protein</fullName>
    </recommendedName>
    <alternativeName>
        <fullName evidence="8">N-ethylmaleimide-sensitive factor attachment protein gamma</fullName>
    </alternativeName>
</protein>
<evidence type="ECO:0000256" key="5">
    <source>
        <dbReference type="ARBA" id="ARBA00022927"/>
    </source>
</evidence>
<keyword evidence="4" id="KW-0931">ER-Golgi transport</keyword>
<dbReference type="PANTHER" id="PTHR13768">
    <property type="entry name" value="SOLUBLE NSF ATTACHMENT PROTEIN SNAP"/>
    <property type="match status" value="1"/>
</dbReference>
<comment type="caution">
    <text evidence="9">The sequence shown here is derived from an EMBL/GenBank/DDBJ whole genome shotgun (WGS) entry which is preliminary data.</text>
</comment>
<dbReference type="AlphaFoldDB" id="A0AAD5U383"/>
<comment type="similarity">
    <text evidence="2">Belongs to the SNAP family.</text>
</comment>
<dbReference type="GO" id="GO:0016192">
    <property type="term" value="P:vesicle-mediated transport"/>
    <property type="evidence" value="ECO:0007669"/>
    <property type="project" value="UniProtKB-KW"/>
</dbReference>
<dbReference type="GO" id="GO:0005483">
    <property type="term" value="F:soluble NSF attachment protein activity"/>
    <property type="evidence" value="ECO:0007669"/>
    <property type="project" value="TreeGrafter"/>
</dbReference>
<dbReference type="InterPro" id="IPR011990">
    <property type="entry name" value="TPR-like_helical_dom_sf"/>
</dbReference>
<dbReference type="Pfam" id="PF14938">
    <property type="entry name" value="SNAP"/>
    <property type="match status" value="1"/>
</dbReference>
<dbReference type="SUPFAM" id="SSF48452">
    <property type="entry name" value="TPR-like"/>
    <property type="match status" value="1"/>
</dbReference>
<dbReference type="PANTHER" id="PTHR13768:SF2">
    <property type="entry name" value="GAMMA-SOLUBLE NSF ATTACHMENT PROTEIN"/>
    <property type="match status" value="1"/>
</dbReference>
<dbReference type="GO" id="GO:0019905">
    <property type="term" value="F:syntaxin binding"/>
    <property type="evidence" value="ECO:0007669"/>
    <property type="project" value="TreeGrafter"/>
</dbReference>
<evidence type="ECO:0000256" key="2">
    <source>
        <dbReference type="ARBA" id="ARBA00010050"/>
    </source>
</evidence>
<sequence>MQETHIRNGIESMGAGEKALNKKSFFGGKKPDLDTASAAFDAAGIFTAMRCTNFFLVANSFKLGKSYDQAVEALLKSSDCHSQLGSVYTAAGKMEAAALICMQHLKNLKDGAEYYRKASYLYQTHGSADRAAECLEKAAKGYESVDVDQAIEFYFQSTQIYENEDKLRTGVDVFKRGISLMVRNKRYEKALEMSSKLGDVLMAIDNKNGFFKNCLQICLILIAYGDEVELSKKFNQFSNVPGFLESEEARIYQTILDSFENHDEELFNSCMKNRMITFLDNEVF</sequence>
<evidence type="ECO:0000313" key="10">
    <source>
        <dbReference type="Proteomes" id="UP001211065"/>
    </source>
</evidence>
<dbReference type="GO" id="GO:0031201">
    <property type="term" value="C:SNARE complex"/>
    <property type="evidence" value="ECO:0007669"/>
    <property type="project" value="TreeGrafter"/>
</dbReference>
<comment type="subcellular location">
    <subcellularLocation>
        <location evidence="1">Membrane</location>
        <topology evidence="1">Peripheral membrane protein</topology>
    </subcellularLocation>
</comment>
<dbReference type="GO" id="GO:0006886">
    <property type="term" value="P:intracellular protein transport"/>
    <property type="evidence" value="ECO:0007669"/>
    <property type="project" value="InterPro"/>
</dbReference>
<keyword evidence="5" id="KW-0653">Protein transport</keyword>
<proteinExistence type="inferred from homology"/>
<accession>A0AAD5U383</accession>
<name>A0AAD5U383_9FUNG</name>
<evidence type="ECO:0000256" key="7">
    <source>
        <dbReference type="ARBA" id="ARBA00040047"/>
    </source>
</evidence>
<evidence type="ECO:0000313" key="9">
    <source>
        <dbReference type="EMBL" id="KAJ3219120.1"/>
    </source>
</evidence>
<reference evidence="9" key="1">
    <citation type="submission" date="2020-05" db="EMBL/GenBank/DDBJ databases">
        <title>Phylogenomic resolution of chytrid fungi.</title>
        <authorList>
            <person name="Stajich J.E."/>
            <person name="Amses K."/>
            <person name="Simmons R."/>
            <person name="Seto K."/>
            <person name="Myers J."/>
            <person name="Bonds A."/>
            <person name="Quandt C.A."/>
            <person name="Barry K."/>
            <person name="Liu P."/>
            <person name="Grigoriev I."/>
            <person name="Longcore J.E."/>
            <person name="James T.Y."/>
        </authorList>
    </citation>
    <scope>NUCLEOTIDE SEQUENCE</scope>
    <source>
        <strain evidence="9">JEL0476</strain>
    </source>
</reference>
<keyword evidence="10" id="KW-1185">Reference proteome</keyword>
<dbReference type="InterPro" id="IPR000744">
    <property type="entry name" value="NSF_attach"/>
</dbReference>
<dbReference type="Gene3D" id="1.25.40.10">
    <property type="entry name" value="Tetratricopeptide repeat domain"/>
    <property type="match status" value="1"/>
</dbReference>